<reference evidence="2" key="3">
    <citation type="submission" date="2025-09" db="UniProtKB">
        <authorList>
            <consortium name="Ensembl"/>
        </authorList>
    </citation>
    <scope>IDENTIFICATION</scope>
</reference>
<dbReference type="EMBL" id="AHAT01009484">
    <property type="status" value="NOT_ANNOTATED_CDS"/>
    <property type="molecule type" value="Genomic_DNA"/>
</dbReference>
<dbReference type="Gene3D" id="3.40.50.300">
    <property type="entry name" value="P-loop containing nucleotide triphosphate hydrolases"/>
    <property type="match status" value="1"/>
</dbReference>
<dbReference type="EMBL" id="AHAT01009486">
    <property type="status" value="NOT_ANNOTATED_CDS"/>
    <property type="molecule type" value="Genomic_DNA"/>
</dbReference>
<dbReference type="FunCoup" id="W5M4R0">
    <property type="interactions" value="50"/>
</dbReference>
<dbReference type="OMA" id="PRMRFKK"/>
<dbReference type="GeneTree" id="ENSGT00390000007091"/>
<reference evidence="2" key="2">
    <citation type="submission" date="2025-08" db="UniProtKB">
        <authorList>
            <consortium name="Ensembl"/>
        </authorList>
    </citation>
    <scope>IDENTIFICATION</scope>
</reference>
<dbReference type="Pfam" id="PF00350">
    <property type="entry name" value="Dynamin_N"/>
    <property type="match status" value="1"/>
</dbReference>
<evidence type="ECO:0000313" key="3">
    <source>
        <dbReference type="Proteomes" id="UP000018468"/>
    </source>
</evidence>
<dbReference type="PANTHER" id="PTHR47308">
    <property type="entry name" value="NUCLEAR GTPASE SLIP-GC"/>
    <property type="match status" value="1"/>
</dbReference>
<dbReference type="InParanoid" id="W5M4R0"/>
<dbReference type="EMBL" id="AHAT01009483">
    <property type="status" value="NOT_ANNOTATED_CDS"/>
    <property type="molecule type" value="Genomic_DNA"/>
</dbReference>
<dbReference type="SUPFAM" id="SSF52540">
    <property type="entry name" value="P-loop containing nucleoside triphosphate hydrolases"/>
    <property type="match status" value="1"/>
</dbReference>
<keyword evidence="3" id="KW-1185">Reference proteome</keyword>
<reference evidence="3" key="1">
    <citation type="submission" date="2011-12" db="EMBL/GenBank/DDBJ databases">
        <title>The Draft Genome of Lepisosteus oculatus.</title>
        <authorList>
            <consortium name="The Broad Institute Genome Assembly &amp; Analysis Group"/>
            <consortium name="Computational R&amp;D Group"/>
            <consortium name="and Sequencing Platform"/>
            <person name="Di Palma F."/>
            <person name="Alfoldi J."/>
            <person name="Johnson J."/>
            <person name="Berlin A."/>
            <person name="Gnerre S."/>
            <person name="Jaffe D."/>
            <person name="MacCallum I."/>
            <person name="Young S."/>
            <person name="Walker B.J."/>
            <person name="Lander E.S."/>
            <person name="Lindblad-Toh K."/>
        </authorList>
    </citation>
    <scope>NUCLEOTIDE SEQUENCE [LARGE SCALE GENOMIC DNA]</scope>
</reference>
<sequence>MNFLDTLKKRISALKNGKATDKIYIGVFGKTGVGKSSLINAILDERQLLPSASGHACTSVFVHVQTNENSSEYKAEIDFISKEDWEIEKQFLLEIISEKTNDGDDMLQIAEEKIKAVYGADALKNIDELKGSKKIPEIPDSLKKVVSFNDASSLGKEISCYIRSDRKGQTQYWPLVKTVTIYVPRSSALLERIVLVDLPGAGDANKIRDEMWKMYLSKCCSVWIVNEINRAQSEKTAAEILENSLRDIAGGGECHNITFICTKTGIINEYTDKQTSSLQDPLIKEKKEKEACILLRNERIKKELQQLLKVRKRFNNCCFRIVRYSCCEFMKRKSLKETQLKIPLLQEHIKELYVTHCEKAARDYVSDVSGIVSYLHLAKEKRSRKVCSLMFINDLIKNLEKMCDTLKKFLNTSYSDLGKYLQEGAQLAEKNCVKTANNEVLEPQQKDPRGYHKTLKALCTNAGSFRSASGNIVDLNYTLSKPMYEKVNHIFISTFRFDRGTRKSIKGNLDSFQCDFVSSEWLKHHKNSPTYLRLVCIKTELRHLLSDLEKIILNKKKNIYNSLSDSVKNAMLSAYQEGALITGTFTLSKIKAVLETQIESLKTCMFQEAKTEMLRQFNDMKEIIVNRLQNEMSTSLTLYLRQIPGDISFPDVAEEFERMKESCKALNLQIFT</sequence>
<evidence type="ECO:0000313" key="2">
    <source>
        <dbReference type="Ensembl" id="ENSLOCP00000003368.1"/>
    </source>
</evidence>
<dbReference type="Proteomes" id="UP000018468">
    <property type="component" value="Linkage group LG6"/>
</dbReference>
<dbReference type="InterPro" id="IPR027417">
    <property type="entry name" value="P-loop_NTPase"/>
</dbReference>
<proteinExistence type="predicted"/>
<organism evidence="2 3">
    <name type="scientific">Lepisosteus oculatus</name>
    <name type="common">Spotted gar</name>
    <dbReference type="NCBI Taxonomy" id="7918"/>
    <lineage>
        <taxon>Eukaryota</taxon>
        <taxon>Metazoa</taxon>
        <taxon>Chordata</taxon>
        <taxon>Craniata</taxon>
        <taxon>Vertebrata</taxon>
        <taxon>Euteleostomi</taxon>
        <taxon>Actinopterygii</taxon>
        <taxon>Neopterygii</taxon>
        <taxon>Holostei</taxon>
        <taxon>Semionotiformes</taxon>
        <taxon>Lepisosteidae</taxon>
        <taxon>Lepisosteus</taxon>
    </lineage>
</organism>
<dbReference type="AlphaFoldDB" id="W5M4R0"/>
<dbReference type="Ensembl" id="ENSLOCT00000003375.1">
    <property type="protein sequence ID" value="ENSLOCP00000003368.1"/>
    <property type="gene ID" value="ENSLOCG00000002868.1"/>
</dbReference>
<dbReference type="EMBL" id="AHAT01009485">
    <property type="status" value="NOT_ANNOTATED_CDS"/>
    <property type="molecule type" value="Genomic_DNA"/>
</dbReference>
<dbReference type="STRING" id="7918.ENSLOCP00000003368"/>
<evidence type="ECO:0000259" key="1">
    <source>
        <dbReference type="Pfam" id="PF00350"/>
    </source>
</evidence>
<dbReference type="InterPro" id="IPR053082">
    <property type="entry name" value="Nuclear_GTPase_SLIP-GC"/>
</dbReference>
<dbReference type="EMBL" id="AHAT01009482">
    <property type="status" value="NOT_ANNOTATED_CDS"/>
    <property type="molecule type" value="Genomic_DNA"/>
</dbReference>
<protein>
    <recommendedName>
        <fullName evidence="1">Dynamin N-terminal domain-containing protein</fullName>
    </recommendedName>
</protein>
<feature type="domain" description="Dynamin N-terminal" evidence="1">
    <location>
        <begin position="25"/>
        <end position="242"/>
    </location>
</feature>
<dbReference type="eggNOG" id="ENOG502QVUX">
    <property type="taxonomic scope" value="Eukaryota"/>
</dbReference>
<dbReference type="Bgee" id="ENSLOCG00000002868">
    <property type="expression patterns" value="Expressed in pharyngeal gill and 12 other cell types or tissues"/>
</dbReference>
<dbReference type="InterPro" id="IPR045063">
    <property type="entry name" value="Dynamin_N"/>
</dbReference>
<accession>W5M4R0</accession>
<name>W5M4R0_LEPOC</name>
<dbReference type="PANTHER" id="PTHR47308:SF1">
    <property type="entry name" value="NUCLEAR GTPASE SLIP-GC"/>
    <property type="match status" value="1"/>
</dbReference>
<dbReference type="HOGENOM" id="CLU_019456_0_0_1"/>